<organism evidence="1 2">
    <name type="scientific">Portunus trituberculatus</name>
    <name type="common">Swimming crab</name>
    <name type="synonym">Neptunus trituberculatus</name>
    <dbReference type="NCBI Taxonomy" id="210409"/>
    <lineage>
        <taxon>Eukaryota</taxon>
        <taxon>Metazoa</taxon>
        <taxon>Ecdysozoa</taxon>
        <taxon>Arthropoda</taxon>
        <taxon>Crustacea</taxon>
        <taxon>Multicrustacea</taxon>
        <taxon>Malacostraca</taxon>
        <taxon>Eumalacostraca</taxon>
        <taxon>Eucarida</taxon>
        <taxon>Decapoda</taxon>
        <taxon>Pleocyemata</taxon>
        <taxon>Brachyura</taxon>
        <taxon>Eubrachyura</taxon>
        <taxon>Portunoidea</taxon>
        <taxon>Portunidae</taxon>
        <taxon>Portuninae</taxon>
        <taxon>Portunus</taxon>
    </lineage>
</organism>
<dbReference type="Proteomes" id="UP000324222">
    <property type="component" value="Unassembled WGS sequence"/>
</dbReference>
<evidence type="ECO:0000313" key="2">
    <source>
        <dbReference type="Proteomes" id="UP000324222"/>
    </source>
</evidence>
<accession>A0A5B7HY44</accession>
<dbReference type="AlphaFoldDB" id="A0A5B7HY44"/>
<name>A0A5B7HY44_PORTR</name>
<keyword evidence="2" id="KW-1185">Reference proteome</keyword>
<proteinExistence type="predicted"/>
<reference evidence="1 2" key="1">
    <citation type="submission" date="2019-05" db="EMBL/GenBank/DDBJ databases">
        <title>Another draft genome of Portunus trituberculatus and its Hox gene families provides insights of decapod evolution.</title>
        <authorList>
            <person name="Jeong J.-H."/>
            <person name="Song I."/>
            <person name="Kim S."/>
            <person name="Choi T."/>
            <person name="Kim D."/>
            <person name="Ryu S."/>
            <person name="Kim W."/>
        </authorList>
    </citation>
    <scope>NUCLEOTIDE SEQUENCE [LARGE SCALE GENOMIC DNA]</scope>
    <source>
        <tissue evidence="1">Muscle</tissue>
    </source>
</reference>
<comment type="caution">
    <text evidence="1">The sequence shown here is derived from an EMBL/GenBank/DDBJ whole genome shotgun (WGS) entry which is preliminary data.</text>
</comment>
<dbReference type="EMBL" id="VSRR010039685">
    <property type="protein sequence ID" value="MPC74775.1"/>
    <property type="molecule type" value="Genomic_DNA"/>
</dbReference>
<evidence type="ECO:0000313" key="1">
    <source>
        <dbReference type="EMBL" id="MPC74775.1"/>
    </source>
</evidence>
<sequence length="141" mass="14757">MDRLIKVRNGGSAPLLLTAGPPLSLVTAAGIRRWAGRAAFLPSSACLGFSSVGRCFCDGLSRVISPTRKRCCYSPLPPSLSLPPVPPNACFLSSSSSSSYSLLPSPPSTSLPSCPLSTVPSCKFSLITPICPYNLTQKRTA</sequence>
<protein>
    <submittedName>
        <fullName evidence="1">Uncharacterized protein</fullName>
    </submittedName>
</protein>
<gene>
    <name evidence="1" type="ORF">E2C01_069150</name>
</gene>